<keyword evidence="6" id="KW-1185">Reference proteome</keyword>
<dbReference type="SMART" id="SM00895">
    <property type="entry name" value="FCD"/>
    <property type="match status" value="1"/>
</dbReference>
<dbReference type="Gene3D" id="1.10.10.10">
    <property type="entry name" value="Winged helix-like DNA-binding domain superfamily/Winged helix DNA-binding domain"/>
    <property type="match status" value="1"/>
</dbReference>
<dbReference type="PRINTS" id="PR00035">
    <property type="entry name" value="HTHGNTR"/>
</dbReference>
<dbReference type="PANTHER" id="PTHR43537">
    <property type="entry name" value="TRANSCRIPTIONAL REGULATOR, GNTR FAMILY"/>
    <property type="match status" value="1"/>
</dbReference>
<evidence type="ECO:0000256" key="1">
    <source>
        <dbReference type="ARBA" id="ARBA00023015"/>
    </source>
</evidence>
<dbReference type="SMART" id="SM00345">
    <property type="entry name" value="HTH_GNTR"/>
    <property type="match status" value="1"/>
</dbReference>
<dbReference type="SUPFAM" id="SSF46785">
    <property type="entry name" value="Winged helix' DNA-binding domain"/>
    <property type="match status" value="1"/>
</dbReference>
<dbReference type="PANTHER" id="PTHR43537:SF47">
    <property type="entry name" value="REGULATORY PROTEIN GNTR HTH"/>
    <property type="match status" value="1"/>
</dbReference>
<keyword evidence="1" id="KW-0805">Transcription regulation</keyword>
<dbReference type="AlphaFoldDB" id="A0A076MSH5"/>
<proteinExistence type="predicted"/>
<organism evidence="5 6">
    <name type="scientific">Amycolatopsis methanolica 239</name>
    <dbReference type="NCBI Taxonomy" id="1068978"/>
    <lineage>
        <taxon>Bacteria</taxon>
        <taxon>Bacillati</taxon>
        <taxon>Actinomycetota</taxon>
        <taxon>Actinomycetes</taxon>
        <taxon>Pseudonocardiales</taxon>
        <taxon>Pseudonocardiaceae</taxon>
        <taxon>Amycolatopsis</taxon>
        <taxon>Amycolatopsis methanolica group</taxon>
    </lineage>
</organism>
<dbReference type="KEGG" id="amq:AMETH_1658"/>
<dbReference type="PATRIC" id="fig|1068978.7.peg.1746"/>
<dbReference type="SUPFAM" id="SSF48008">
    <property type="entry name" value="GntR ligand-binding domain-like"/>
    <property type="match status" value="1"/>
</dbReference>
<dbReference type="InterPro" id="IPR000524">
    <property type="entry name" value="Tscrpt_reg_HTH_GntR"/>
</dbReference>
<sequence>MPLATTRRTGLVDQVIGQLRDAIAQGEWPLGQRIPTEAALAESLGVGRNTVREAVRALAHSGLLEVRQGDGTYVRATSEVSGAIRRLCGSELREVLGVRRALEVEAARLAATVRTDEELTAITELLDRRDAAYRVEDIETYVHADTEFHLAVVRAAHNDLLTELYRGILEAVTASVAATTDTHLPESEAIGHRGLLEAIAARDAERAMAEAAGFLDSLIREA</sequence>
<name>A0A076MSH5_AMYME</name>
<gene>
    <name evidence="5" type="ORF">AMETH_1658</name>
</gene>
<keyword evidence="3" id="KW-0804">Transcription</keyword>
<dbReference type="Gene3D" id="1.20.120.530">
    <property type="entry name" value="GntR ligand-binding domain-like"/>
    <property type="match status" value="1"/>
</dbReference>
<dbReference type="eggNOG" id="COG2186">
    <property type="taxonomic scope" value="Bacteria"/>
</dbReference>
<dbReference type="RefSeq" id="WP_017987610.1">
    <property type="nucleotide sequence ID" value="NZ_AQUL01000001.1"/>
</dbReference>
<dbReference type="GO" id="GO:0003677">
    <property type="term" value="F:DNA binding"/>
    <property type="evidence" value="ECO:0007669"/>
    <property type="project" value="UniProtKB-KW"/>
</dbReference>
<dbReference type="HOGENOM" id="CLU_017584_9_2_11"/>
<dbReference type="GO" id="GO:0003700">
    <property type="term" value="F:DNA-binding transcription factor activity"/>
    <property type="evidence" value="ECO:0007669"/>
    <property type="project" value="InterPro"/>
</dbReference>
<dbReference type="InterPro" id="IPR008920">
    <property type="entry name" value="TF_FadR/GntR_C"/>
</dbReference>
<evidence type="ECO:0000256" key="3">
    <source>
        <dbReference type="ARBA" id="ARBA00023163"/>
    </source>
</evidence>
<keyword evidence="2" id="KW-0238">DNA-binding</keyword>
<dbReference type="InterPro" id="IPR036390">
    <property type="entry name" value="WH_DNA-bd_sf"/>
</dbReference>
<evidence type="ECO:0000313" key="5">
    <source>
        <dbReference type="EMBL" id="AIJ21750.1"/>
    </source>
</evidence>
<dbReference type="Pfam" id="PF00392">
    <property type="entry name" value="GntR"/>
    <property type="match status" value="1"/>
</dbReference>
<reference evidence="5 6" key="1">
    <citation type="submission" date="2014-07" db="EMBL/GenBank/DDBJ databases">
        <title>Whole Genome Sequence of the Amycolatopsis methanolica 239.</title>
        <authorList>
            <person name="Tang B."/>
        </authorList>
    </citation>
    <scope>NUCLEOTIDE SEQUENCE [LARGE SCALE GENOMIC DNA]</scope>
    <source>
        <strain evidence="5 6">239</strain>
    </source>
</reference>
<dbReference type="Proteomes" id="UP000062973">
    <property type="component" value="Chromosome"/>
</dbReference>
<evidence type="ECO:0000313" key="6">
    <source>
        <dbReference type="Proteomes" id="UP000062973"/>
    </source>
</evidence>
<feature type="domain" description="HTH gntR-type" evidence="4">
    <location>
        <begin position="9"/>
        <end position="77"/>
    </location>
</feature>
<dbReference type="OrthoDB" id="5450856at2"/>
<protein>
    <submittedName>
        <fullName evidence="5">GntR family transcriptional regulator</fullName>
    </submittedName>
</protein>
<dbReference type="Pfam" id="PF07729">
    <property type="entry name" value="FCD"/>
    <property type="match status" value="1"/>
</dbReference>
<dbReference type="PROSITE" id="PS50949">
    <property type="entry name" value="HTH_GNTR"/>
    <property type="match status" value="1"/>
</dbReference>
<dbReference type="EMBL" id="CP009110">
    <property type="protein sequence ID" value="AIJ21750.1"/>
    <property type="molecule type" value="Genomic_DNA"/>
</dbReference>
<dbReference type="InterPro" id="IPR011711">
    <property type="entry name" value="GntR_C"/>
</dbReference>
<dbReference type="InterPro" id="IPR036388">
    <property type="entry name" value="WH-like_DNA-bd_sf"/>
</dbReference>
<evidence type="ECO:0000256" key="2">
    <source>
        <dbReference type="ARBA" id="ARBA00023125"/>
    </source>
</evidence>
<accession>A0A076MSH5</accession>
<dbReference type="CDD" id="cd07377">
    <property type="entry name" value="WHTH_GntR"/>
    <property type="match status" value="1"/>
</dbReference>
<dbReference type="STRING" id="1068978.AMETH_1658"/>
<evidence type="ECO:0000259" key="4">
    <source>
        <dbReference type="PROSITE" id="PS50949"/>
    </source>
</evidence>